<accession>A0A382L5X7</accession>
<evidence type="ECO:0000256" key="1">
    <source>
        <dbReference type="SAM" id="MobiDB-lite"/>
    </source>
</evidence>
<feature type="non-terminal residue" evidence="2">
    <location>
        <position position="1"/>
    </location>
</feature>
<organism evidence="2">
    <name type="scientific">marine metagenome</name>
    <dbReference type="NCBI Taxonomy" id="408172"/>
    <lineage>
        <taxon>unclassified sequences</taxon>
        <taxon>metagenomes</taxon>
        <taxon>ecological metagenomes</taxon>
    </lineage>
</organism>
<feature type="region of interest" description="Disordered" evidence="1">
    <location>
        <begin position="1"/>
        <end position="25"/>
    </location>
</feature>
<proteinExistence type="predicted"/>
<dbReference type="EMBL" id="UINC01085106">
    <property type="protein sequence ID" value="SVC32334.1"/>
    <property type="molecule type" value="Genomic_DNA"/>
</dbReference>
<feature type="compositionally biased region" description="Basic and acidic residues" evidence="1">
    <location>
        <begin position="194"/>
        <end position="210"/>
    </location>
</feature>
<reference evidence="2" key="1">
    <citation type="submission" date="2018-05" db="EMBL/GenBank/DDBJ databases">
        <authorList>
            <person name="Lanie J.A."/>
            <person name="Ng W.-L."/>
            <person name="Kazmierczak K.M."/>
            <person name="Andrzejewski T.M."/>
            <person name="Davidsen T.M."/>
            <person name="Wayne K.J."/>
            <person name="Tettelin H."/>
            <person name="Glass J.I."/>
            <person name="Rusch D."/>
            <person name="Podicherti R."/>
            <person name="Tsui H.-C.T."/>
            <person name="Winkler M.E."/>
        </authorList>
    </citation>
    <scope>NUCLEOTIDE SEQUENCE</scope>
</reference>
<feature type="region of interest" description="Disordered" evidence="1">
    <location>
        <begin position="194"/>
        <end position="216"/>
    </location>
</feature>
<sequence>KSSDNKGKTEINLKKGNSTDSIDSNIKTGKKIVELEQPFQKTQSAVIENKDLEPDAEKEDHMVEEEFYELAYEEIESGNLKKGLWAKAFSETEGDENKTKALYIKYRFDQIKEGHKEIEREEEEVKIDSKLESEKKIVESKIESKNLREEESEKGSIGLFDKPKLQELLEQRLDLHKQEWAEKGVEIDSKLESEKKKIEPKRESQDEFIRRLKGQP</sequence>
<feature type="compositionally biased region" description="Basic and acidic residues" evidence="1">
    <location>
        <begin position="1"/>
        <end position="13"/>
    </location>
</feature>
<name>A0A382L5X7_9ZZZZ</name>
<dbReference type="AlphaFoldDB" id="A0A382L5X7"/>
<feature type="compositionally biased region" description="Polar residues" evidence="1">
    <location>
        <begin position="15"/>
        <end position="25"/>
    </location>
</feature>
<gene>
    <name evidence="2" type="ORF">METZ01_LOCUS285188</name>
</gene>
<evidence type="ECO:0000313" key="2">
    <source>
        <dbReference type="EMBL" id="SVC32334.1"/>
    </source>
</evidence>
<protein>
    <submittedName>
        <fullName evidence="2">Uncharacterized protein</fullName>
    </submittedName>
</protein>